<evidence type="ECO:0000256" key="1">
    <source>
        <dbReference type="SAM" id="MobiDB-lite"/>
    </source>
</evidence>
<dbReference type="EMBL" id="JAQHRD010000001">
    <property type="protein sequence ID" value="KAJ6447155.1"/>
    <property type="molecule type" value="Genomic_DNA"/>
</dbReference>
<feature type="compositionally biased region" description="Basic and acidic residues" evidence="1">
    <location>
        <begin position="128"/>
        <end position="152"/>
    </location>
</feature>
<gene>
    <name evidence="3" type="ORF">O9K51_01930</name>
</gene>
<feature type="compositionally biased region" description="Low complexity" evidence="1">
    <location>
        <begin position="1"/>
        <end position="26"/>
    </location>
</feature>
<evidence type="ECO:0000313" key="4">
    <source>
        <dbReference type="Proteomes" id="UP001163105"/>
    </source>
</evidence>
<sequence>MRARPAPIAPSSSSPPKAKPLNASSPMAIYSAVPPPEELVSNVAASGQLPPPPHHAPSTPVTNGAIDIDAWTVQALQSLSISPVARGTGTPLAINIDDRKVTVQADARAVDFKSKTPDVPRRPPSARDSQRKRDAVLRGKEGSRQRRRWENDRLIGVPNVQPPLPSDWEVRPAHPVRRVPYQLAQFWDRGVRQRVEDKTSALQAARKKQQRNAGSATGLAVGEVPRDLRESAKRNPVIRNWVRSLEDPVRQYLVDEQRHQEGSAKQPDDIETEDLDSEDEEIVFVGRKSAMRELKEKREARHRMARREVEHETVDSGVLFDSFGEGDNAAFKRWLTHTISDYYGLASRSIVMPNACKVVYVGLHQTHQRAKPPLGKLPVPLWQLC</sequence>
<evidence type="ECO:0000259" key="2">
    <source>
        <dbReference type="Pfam" id="PF13902"/>
    </source>
</evidence>
<dbReference type="InterPro" id="IPR025952">
    <property type="entry name" value="R3H-assoc_dom"/>
</dbReference>
<dbReference type="GO" id="GO:0003677">
    <property type="term" value="F:DNA binding"/>
    <property type="evidence" value="ECO:0007669"/>
    <property type="project" value="UniProtKB-KW"/>
</dbReference>
<organism evidence="3 4">
    <name type="scientific">Purpureocillium lavendulum</name>
    <dbReference type="NCBI Taxonomy" id="1247861"/>
    <lineage>
        <taxon>Eukaryota</taxon>
        <taxon>Fungi</taxon>
        <taxon>Dikarya</taxon>
        <taxon>Ascomycota</taxon>
        <taxon>Pezizomycotina</taxon>
        <taxon>Sordariomycetes</taxon>
        <taxon>Hypocreomycetidae</taxon>
        <taxon>Hypocreales</taxon>
        <taxon>Ophiocordycipitaceae</taxon>
        <taxon>Purpureocillium</taxon>
    </lineage>
</organism>
<protein>
    <submittedName>
        <fullName evidence="3">Uv-damaged DNA-binding protein</fullName>
    </submittedName>
</protein>
<accession>A0AB34G6Z3</accession>
<reference evidence="3" key="1">
    <citation type="submission" date="2023-01" db="EMBL/GenBank/DDBJ databases">
        <title>The growth and conidiation of Purpureocillium lavendulum are regulated by nitrogen source and histone H3K14 acetylation.</title>
        <authorList>
            <person name="Tang P."/>
            <person name="Han J."/>
            <person name="Zhang C."/>
            <person name="Tang P."/>
            <person name="Qi F."/>
            <person name="Zhang K."/>
            <person name="Liang L."/>
        </authorList>
    </citation>
    <scope>NUCLEOTIDE SEQUENCE</scope>
    <source>
        <strain evidence="3">YMF1.00683</strain>
    </source>
</reference>
<keyword evidence="4" id="KW-1185">Reference proteome</keyword>
<evidence type="ECO:0000313" key="3">
    <source>
        <dbReference type="EMBL" id="KAJ6447155.1"/>
    </source>
</evidence>
<name>A0AB34G6Z3_9HYPO</name>
<feature type="domain" description="R3H-associated N-terminal" evidence="2">
    <location>
        <begin position="123"/>
        <end position="234"/>
    </location>
</feature>
<proteinExistence type="predicted"/>
<feature type="region of interest" description="Disordered" evidence="1">
    <location>
        <begin position="1"/>
        <end position="29"/>
    </location>
</feature>
<keyword evidence="3" id="KW-0238">DNA-binding</keyword>
<feature type="region of interest" description="Disordered" evidence="1">
    <location>
        <begin position="256"/>
        <end position="276"/>
    </location>
</feature>
<dbReference type="Proteomes" id="UP001163105">
    <property type="component" value="Unassembled WGS sequence"/>
</dbReference>
<dbReference type="AlphaFoldDB" id="A0AB34G6Z3"/>
<comment type="caution">
    <text evidence="3">The sequence shown here is derived from an EMBL/GenBank/DDBJ whole genome shotgun (WGS) entry which is preliminary data.</text>
</comment>
<feature type="compositionally biased region" description="Basic and acidic residues" evidence="1">
    <location>
        <begin position="256"/>
        <end position="268"/>
    </location>
</feature>
<feature type="compositionally biased region" description="Basic and acidic residues" evidence="1">
    <location>
        <begin position="108"/>
        <end position="121"/>
    </location>
</feature>
<dbReference type="Pfam" id="PF13902">
    <property type="entry name" value="R3H-assoc"/>
    <property type="match status" value="1"/>
</dbReference>
<feature type="region of interest" description="Disordered" evidence="1">
    <location>
        <begin position="41"/>
        <end position="63"/>
    </location>
</feature>
<feature type="region of interest" description="Disordered" evidence="1">
    <location>
        <begin position="108"/>
        <end position="152"/>
    </location>
</feature>